<reference evidence="2 3" key="1">
    <citation type="journal article" date="2019" name="Sci. Rep.">
        <title>Orb-weaving spider Araneus ventricosus genome elucidates the spidroin gene catalogue.</title>
        <authorList>
            <person name="Kono N."/>
            <person name="Nakamura H."/>
            <person name="Ohtoshi R."/>
            <person name="Moran D.A.P."/>
            <person name="Shinohara A."/>
            <person name="Yoshida Y."/>
            <person name="Fujiwara M."/>
            <person name="Mori M."/>
            <person name="Tomita M."/>
            <person name="Arakawa K."/>
        </authorList>
    </citation>
    <scope>NUCLEOTIDE SEQUENCE [LARGE SCALE GENOMIC DNA]</scope>
</reference>
<dbReference type="EMBL" id="BGPR01109079">
    <property type="protein sequence ID" value="GBM84758.1"/>
    <property type="molecule type" value="Genomic_DNA"/>
</dbReference>
<feature type="compositionally biased region" description="Polar residues" evidence="1">
    <location>
        <begin position="17"/>
        <end position="28"/>
    </location>
</feature>
<proteinExistence type="predicted"/>
<sequence>MNFAYERFSSCISTMGNDKQTSKFQPQKGTKEKLNVLTSSDSSQSDSDVIFQPQSQASTSWAPVDKPTTTNSTVDFTSLSRTCDRCGVSDRARAVITIAVLHTSILEITDKNKLRKLLIKLKIARQLVAEEEKVLQIPASYFDDRKNETLIISEKDGKMYSQSIPEDRISLIIEPESKSLGYIAPAFGTSKCIEQAIKDFFLESKISMEFLVEVGSDGTNVNVGKYGGVLSLLEKRVEKSLH</sequence>
<organism evidence="2 3">
    <name type="scientific">Araneus ventricosus</name>
    <name type="common">Orbweaver spider</name>
    <name type="synonym">Epeira ventricosa</name>
    <dbReference type="NCBI Taxonomy" id="182803"/>
    <lineage>
        <taxon>Eukaryota</taxon>
        <taxon>Metazoa</taxon>
        <taxon>Ecdysozoa</taxon>
        <taxon>Arthropoda</taxon>
        <taxon>Chelicerata</taxon>
        <taxon>Arachnida</taxon>
        <taxon>Araneae</taxon>
        <taxon>Araneomorphae</taxon>
        <taxon>Entelegynae</taxon>
        <taxon>Araneoidea</taxon>
        <taxon>Araneidae</taxon>
        <taxon>Araneus</taxon>
    </lineage>
</organism>
<feature type="region of interest" description="Disordered" evidence="1">
    <location>
        <begin position="17"/>
        <end position="49"/>
    </location>
</feature>
<feature type="compositionally biased region" description="Low complexity" evidence="1">
    <location>
        <begin position="39"/>
        <end position="48"/>
    </location>
</feature>
<dbReference type="AlphaFoldDB" id="A0A4Y2J622"/>
<accession>A0A4Y2J622</accession>
<dbReference type="Proteomes" id="UP000499080">
    <property type="component" value="Unassembled WGS sequence"/>
</dbReference>
<protein>
    <submittedName>
        <fullName evidence="2">Uncharacterized protein</fullName>
    </submittedName>
</protein>
<evidence type="ECO:0000313" key="2">
    <source>
        <dbReference type="EMBL" id="GBM84758.1"/>
    </source>
</evidence>
<evidence type="ECO:0000313" key="3">
    <source>
        <dbReference type="Proteomes" id="UP000499080"/>
    </source>
</evidence>
<gene>
    <name evidence="2" type="ORF">AVEN_5619_1</name>
</gene>
<name>A0A4Y2J622_ARAVE</name>
<comment type="caution">
    <text evidence="2">The sequence shown here is derived from an EMBL/GenBank/DDBJ whole genome shotgun (WGS) entry which is preliminary data.</text>
</comment>
<dbReference type="OrthoDB" id="6617942at2759"/>
<keyword evidence="3" id="KW-1185">Reference proteome</keyword>
<evidence type="ECO:0000256" key="1">
    <source>
        <dbReference type="SAM" id="MobiDB-lite"/>
    </source>
</evidence>